<keyword evidence="2" id="KW-1185">Reference proteome</keyword>
<organism evidence="1 2">
    <name type="scientific">Metabacillus hrfriensis</name>
    <dbReference type="NCBI Taxonomy" id="3048891"/>
    <lineage>
        <taxon>Bacteria</taxon>
        <taxon>Bacillati</taxon>
        <taxon>Bacillota</taxon>
        <taxon>Bacilli</taxon>
        <taxon>Bacillales</taxon>
        <taxon>Bacillaceae</taxon>
        <taxon>Metabacillus</taxon>
    </lineage>
</organism>
<evidence type="ECO:0000313" key="1">
    <source>
        <dbReference type="EMBL" id="WHZ55883.1"/>
    </source>
</evidence>
<evidence type="ECO:0000313" key="2">
    <source>
        <dbReference type="Proteomes" id="UP001226091"/>
    </source>
</evidence>
<dbReference type="Proteomes" id="UP001226091">
    <property type="component" value="Chromosome"/>
</dbReference>
<sequence>MLIFFLFAVIGLMIGILSGFFGVGGGFILTPVLLLMNTEPITAITISLLYTIGTSFSGMIAHLKLKNLRWKEAVIMGLSGVAATQAANPFVYYLNNNGYDKTVIPVTFILLLSYFAWSLLFRKKKKSIVVKPIKKWSIVLLVLTGAIGGFISTMLGVGGGFIIVPLLISLSGFNPKDAIGTSLLSVLFIVSSGFITYFIKSPIDLSTGAFLIAGGLAGAQAGAYMTVNYEHAEMKLLLAMLYCFTAMSVGMKLIGFEVLGMIILFLFLGLLNMKMAVSFITRRNKIRSY</sequence>
<dbReference type="EMBL" id="CP126116">
    <property type="protein sequence ID" value="WHZ55883.1"/>
    <property type="molecule type" value="Genomic_DNA"/>
</dbReference>
<gene>
    <name evidence="1" type="ORF">QLQ22_14280</name>
</gene>
<proteinExistence type="predicted"/>
<reference evidence="2" key="1">
    <citation type="journal article" date="2025" name="Aquaculture">
        <title>Assessment of the bioflocculant production and safety properties of Metabacillus hrfriensis sp. nov. based on phenotypic and whole-genome sequencing analysis.</title>
        <authorList>
            <person name="Zhang R."/>
            <person name="Zhao Z."/>
            <person name="Luo L."/>
            <person name="Wang S."/>
            <person name="Guo K."/>
            <person name="Xu W."/>
        </authorList>
    </citation>
    <scope>NUCLEOTIDE SEQUENCE [LARGE SCALE GENOMIC DNA]</scope>
    <source>
        <strain evidence="2">CT-WN-B3</strain>
    </source>
</reference>
<name>A0ACD4R6A4_9BACI</name>
<protein>
    <submittedName>
        <fullName evidence="1">Sulfite exporter TauE/SafE family protein</fullName>
    </submittedName>
</protein>
<accession>A0ACD4R6A4</accession>